<dbReference type="AlphaFoldDB" id="A0A0E9WBU6"/>
<protein>
    <submittedName>
        <fullName evidence="2">Uncharacterized protein</fullName>
    </submittedName>
</protein>
<evidence type="ECO:0000256" key="1">
    <source>
        <dbReference type="SAM" id="MobiDB-lite"/>
    </source>
</evidence>
<feature type="region of interest" description="Disordered" evidence="1">
    <location>
        <begin position="1"/>
        <end position="33"/>
    </location>
</feature>
<sequence>MTILQDLSIRGPQRKRRTSAYQNSQNRKGVSCNTPKSFCDEFSPSMRIHAGFPKNYSFDGIM</sequence>
<feature type="compositionally biased region" description="Polar residues" evidence="1">
    <location>
        <begin position="19"/>
        <end position="33"/>
    </location>
</feature>
<reference evidence="2" key="2">
    <citation type="journal article" date="2015" name="Fish Shellfish Immunol.">
        <title>Early steps in the European eel (Anguilla anguilla)-Vibrio vulnificus interaction in the gills: Role of the RtxA13 toxin.</title>
        <authorList>
            <person name="Callol A."/>
            <person name="Pajuelo D."/>
            <person name="Ebbesson L."/>
            <person name="Teles M."/>
            <person name="MacKenzie S."/>
            <person name="Amaro C."/>
        </authorList>
    </citation>
    <scope>NUCLEOTIDE SEQUENCE</scope>
</reference>
<evidence type="ECO:0000313" key="2">
    <source>
        <dbReference type="EMBL" id="JAH87055.1"/>
    </source>
</evidence>
<accession>A0A0E9WBU6</accession>
<organism evidence="2">
    <name type="scientific">Anguilla anguilla</name>
    <name type="common">European freshwater eel</name>
    <name type="synonym">Muraena anguilla</name>
    <dbReference type="NCBI Taxonomy" id="7936"/>
    <lineage>
        <taxon>Eukaryota</taxon>
        <taxon>Metazoa</taxon>
        <taxon>Chordata</taxon>
        <taxon>Craniata</taxon>
        <taxon>Vertebrata</taxon>
        <taxon>Euteleostomi</taxon>
        <taxon>Actinopterygii</taxon>
        <taxon>Neopterygii</taxon>
        <taxon>Teleostei</taxon>
        <taxon>Anguilliformes</taxon>
        <taxon>Anguillidae</taxon>
        <taxon>Anguilla</taxon>
    </lineage>
</organism>
<proteinExistence type="predicted"/>
<reference evidence="2" key="1">
    <citation type="submission" date="2014-11" db="EMBL/GenBank/DDBJ databases">
        <authorList>
            <person name="Amaro Gonzalez C."/>
        </authorList>
    </citation>
    <scope>NUCLEOTIDE SEQUENCE</scope>
</reference>
<dbReference type="EMBL" id="GBXM01021522">
    <property type="protein sequence ID" value="JAH87055.1"/>
    <property type="molecule type" value="Transcribed_RNA"/>
</dbReference>
<name>A0A0E9WBU6_ANGAN</name>